<feature type="transmembrane region" description="Helical" evidence="1">
    <location>
        <begin position="104"/>
        <end position="133"/>
    </location>
</feature>
<protein>
    <submittedName>
        <fullName evidence="2">ABC transporter permease</fullName>
    </submittedName>
</protein>
<dbReference type="Pfam" id="PF12730">
    <property type="entry name" value="ABC2_membrane_4"/>
    <property type="match status" value="1"/>
</dbReference>
<reference evidence="2" key="1">
    <citation type="submission" date="2022-04" db="EMBL/GenBank/DDBJ databases">
        <title>Paenibacillus mangrovi sp. nov., a novel endophytic bacterium isolated from bark of Kandelia candel.</title>
        <authorList>
            <person name="Tuo L."/>
        </authorList>
    </citation>
    <scope>NUCLEOTIDE SEQUENCE</scope>
    <source>
        <strain evidence="2">KQZ6P-2</strain>
    </source>
</reference>
<accession>A0A9X2B8J9</accession>
<keyword evidence="1" id="KW-0472">Membrane</keyword>
<feature type="transmembrane region" description="Helical" evidence="1">
    <location>
        <begin position="182"/>
        <end position="202"/>
    </location>
</feature>
<feature type="transmembrane region" description="Helical" evidence="1">
    <location>
        <begin position="208"/>
        <end position="228"/>
    </location>
</feature>
<feature type="transmembrane region" description="Helical" evidence="1">
    <location>
        <begin position="21"/>
        <end position="40"/>
    </location>
</feature>
<name>A0A9X2B8J9_9BACL</name>
<comment type="caution">
    <text evidence="2">The sequence shown here is derived from an EMBL/GenBank/DDBJ whole genome shotgun (WGS) entry which is preliminary data.</text>
</comment>
<keyword evidence="1" id="KW-0812">Transmembrane</keyword>
<keyword evidence="1" id="KW-1133">Transmembrane helix</keyword>
<evidence type="ECO:0000256" key="1">
    <source>
        <dbReference type="SAM" id="Phobius"/>
    </source>
</evidence>
<dbReference type="AlphaFoldDB" id="A0A9X2B8J9"/>
<dbReference type="Proteomes" id="UP001139347">
    <property type="component" value="Unassembled WGS sequence"/>
</dbReference>
<dbReference type="RefSeq" id="WP_244729382.1">
    <property type="nucleotide sequence ID" value="NZ_JALIRP010000012.1"/>
</dbReference>
<dbReference type="EMBL" id="JALIRP010000012">
    <property type="protein sequence ID" value="MCJ8014568.1"/>
    <property type="molecule type" value="Genomic_DNA"/>
</dbReference>
<evidence type="ECO:0000313" key="3">
    <source>
        <dbReference type="Proteomes" id="UP001139347"/>
    </source>
</evidence>
<keyword evidence="3" id="KW-1185">Reference proteome</keyword>
<feature type="transmembrane region" description="Helical" evidence="1">
    <location>
        <begin position="60"/>
        <end position="83"/>
    </location>
</feature>
<gene>
    <name evidence="2" type="ORF">MUG84_22980</name>
</gene>
<proteinExistence type="predicted"/>
<sequence length="234" mass="26207">MSKFMGVATLFKLMGLEWRKLKQSMIMIELAIYLLVMLFLPTFFVKTVNPDFGKSFDSFFVLMQSIQMGWVLFGASLINQVFIEEYKNKTIFLSFTYPLSRQKLFLAKVLLISLLVILATIVSFLLSGIATYVLDGMFSIFTWQLTSSDITTYLGGMIVRSVIITLISFIPLFTFGILEKAVVPAVICSIASMQLPNFSPMFNIDPNHVIAVLCILGALSLTLSLMTAERVGDI</sequence>
<organism evidence="2 3">
    <name type="scientific">Paenibacillus mangrovi</name>
    <dbReference type="NCBI Taxonomy" id="2931978"/>
    <lineage>
        <taxon>Bacteria</taxon>
        <taxon>Bacillati</taxon>
        <taxon>Bacillota</taxon>
        <taxon>Bacilli</taxon>
        <taxon>Bacillales</taxon>
        <taxon>Paenibacillaceae</taxon>
        <taxon>Paenibacillus</taxon>
    </lineage>
</organism>
<feature type="transmembrane region" description="Helical" evidence="1">
    <location>
        <begin position="153"/>
        <end position="175"/>
    </location>
</feature>
<evidence type="ECO:0000313" key="2">
    <source>
        <dbReference type="EMBL" id="MCJ8014568.1"/>
    </source>
</evidence>